<keyword evidence="2 5" id="KW-0808">Transferase</keyword>
<dbReference type="PANTHER" id="PTHR12684:SF2">
    <property type="entry name" value="TRNA 2'-PHOSPHOTRANSFERASE 1"/>
    <property type="match status" value="1"/>
</dbReference>
<keyword evidence="7" id="KW-1185">Reference proteome</keyword>
<reference evidence="6 7" key="1">
    <citation type="submission" date="2011-01" db="EMBL/GenBank/DDBJ databases">
        <authorList>
            <person name="Muzny D."/>
            <person name="Qin X."/>
            <person name="Deng J."/>
            <person name="Jiang H."/>
            <person name="Liu Y."/>
            <person name="Qu J."/>
            <person name="Song X.-Z."/>
            <person name="Zhang L."/>
            <person name="Thornton R."/>
            <person name="Coyle M."/>
            <person name="Francisco L."/>
            <person name="Jackson L."/>
            <person name="Javaid M."/>
            <person name="Korchina V."/>
            <person name="Kovar C."/>
            <person name="Mata R."/>
            <person name="Mathew T."/>
            <person name="Ngo R."/>
            <person name="Nguyen L."/>
            <person name="Nguyen N."/>
            <person name="Okwuonu G."/>
            <person name="Ongeri F."/>
            <person name="Pham C."/>
            <person name="Simmons D."/>
            <person name="Wilczek-Boney K."/>
            <person name="Hale W."/>
            <person name="Jakkamsetti A."/>
            <person name="Pham P."/>
            <person name="Ruth R."/>
            <person name="San Lucas F."/>
            <person name="Warren J."/>
            <person name="Zhang J."/>
            <person name="Zhao Z."/>
            <person name="Zhou C."/>
            <person name="Zhu D."/>
            <person name="Lee S."/>
            <person name="Bess C."/>
            <person name="Blankenburg K."/>
            <person name="Forbes L."/>
            <person name="Fu Q."/>
            <person name="Gubbala S."/>
            <person name="Hirani K."/>
            <person name="Jayaseelan J.C."/>
            <person name="Lara F."/>
            <person name="Munidasa M."/>
            <person name="Palculict T."/>
            <person name="Patil S."/>
            <person name="Pu L.-L."/>
            <person name="Saada N."/>
            <person name="Tang L."/>
            <person name="Weissenberger G."/>
            <person name="Zhu Y."/>
            <person name="Hemphill L."/>
            <person name="Shang Y."/>
            <person name="Youmans B."/>
            <person name="Ayvaz T."/>
            <person name="Ross M."/>
            <person name="Santibanez J."/>
            <person name="Aqrawi P."/>
            <person name="Gross S."/>
            <person name="Joshi V."/>
            <person name="Fowler G."/>
            <person name="Nazareth L."/>
            <person name="Reid J."/>
            <person name="Worley K."/>
            <person name="Petrosino J."/>
            <person name="Highlander S."/>
            <person name="Gibbs R."/>
        </authorList>
    </citation>
    <scope>NUCLEOTIDE SEQUENCE [LARGE SCALE GENOMIC DNA]</scope>
    <source>
        <strain evidence="6 7">ATCC 33394</strain>
    </source>
</reference>
<gene>
    <name evidence="5 6" type="primary">kptA</name>
    <name evidence="6" type="ORF">HMPREF9098_0762</name>
</gene>
<evidence type="ECO:0000313" key="7">
    <source>
        <dbReference type="Proteomes" id="UP000004088"/>
    </source>
</evidence>
<evidence type="ECO:0000313" key="6">
    <source>
        <dbReference type="EMBL" id="EGC17784.1"/>
    </source>
</evidence>
<dbReference type="PANTHER" id="PTHR12684">
    <property type="entry name" value="PUTATIVE PHOSPHOTRANSFERASE"/>
    <property type="match status" value="1"/>
</dbReference>
<dbReference type="NCBIfam" id="NF002014">
    <property type="entry name" value="PRK00819.1-4"/>
    <property type="match status" value="1"/>
</dbReference>
<dbReference type="EC" id="2.7.1.-" evidence="5"/>
<comment type="function">
    <text evidence="4 5">Removes the 2'-phosphate from RNA via an intermediate in which the phosphate is ADP-ribosylated by NAD followed by a presumed transesterification to release the RNA and generate ADP-ribose 1''-2''-cyclic phosphate (APPR&gt;P). May function as an ADP-ribosylase.</text>
</comment>
<dbReference type="HOGENOM" id="CLU_052998_4_0_4"/>
<dbReference type="SUPFAM" id="SSF56399">
    <property type="entry name" value="ADP-ribosylation"/>
    <property type="match status" value="1"/>
</dbReference>
<accession>F0EY54</accession>
<dbReference type="GO" id="GO:0006388">
    <property type="term" value="P:tRNA splicing, via endonucleolytic cleavage and ligation"/>
    <property type="evidence" value="ECO:0007669"/>
    <property type="project" value="UniProtKB-UniRule"/>
</dbReference>
<dbReference type="GO" id="GO:0000215">
    <property type="term" value="F:tRNA 2'-phosphotransferase activity"/>
    <property type="evidence" value="ECO:0007669"/>
    <property type="project" value="TreeGrafter"/>
</dbReference>
<dbReference type="InterPro" id="IPR042080">
    <property type="entry name" value="RNA_2'-PTrans_N"/>
</dbReference>
<sequence length="187" mass="20934">MKKNDEMNDHPHISKFLSYILRHHPESIGITLDSDGWVEIDLLLAQAQKHGRGISRQELQETVDNNSKKRFTVSEDGCRIRAAQGHSTVQVSMNLAPQMPPDVLYHGTATRFLDSIMRQGLQAGARHHVHLSADRETAVKVGQRHGKPVVLCIDAAAMHQAGWAFYLSDNQVWLTEAVPPQYLAVVE</sequence>
<evidence type="ECO:0000256" key="2">
    <source>
        <dbReference type="ARBA" id="ARBA00022679"/>
    </source>
</evidence>
<comment type="caution">
    <text evidence="6">The sequence shown here is derived from an EMBL/GenBank/DDBJ whole genome shotgun (WGS) entry which is preliminary data.</text>
</comment>
<dbReference type="Gene3D" id="1.10.10.970">
    <property type="entry name" value="RNA 2'-phosphotransferase, Tpt1/KptA family, N-terminal domain"/>
    <property type="match status" value="1"/>
</dbReference>
<protein>
    <recommendedName>
        <fullName evidence="5">Probable RNA 2'-phosphotransferase</fullName>
        <ecNumber evidence="5">2.7.1.-</ecNumber>
    </recommendedName>
</protein>
<keyword evidence="3 5" id="KW-0520">NAD</keyword>
<organism evidence="6 7">
    <name type="scientific">Kingella denitrificans ATCC 33394</name>
    <dbReference type="NCBI Taxonomy" id="888741"/>
    <lineage>
        <taxon>Bacteria</taxon>
        <taxon>Pseudomonadati</taxon>
        <taxon>Pseudomonadota</taxon>
        <taxon>Betaproteobacteria</taxon>
        <taxon>Neisseriales</taxon>
        <taxon>Neisseriaceae</taxon>
        <taxon>Kingella</taxon>
    </lineage>
</organism>
<dbReference type="InterPro" id="IPR002745">
    <property type="entry name" value="Ptrans_KptA/Tpt1"/>
</dbReference>
<dbReference type="AlphaFoldDB" id="F0EY54"/>
<name>F0EY54_9NEIS</name>
<dbReference type="Gene3D" id="3.20.170.30">
    <property type="match status" value="1"/>
</dbReference>
<dbReference type="HAMAP" id="MF_00299">
    <property type="entry name" value="KptA"/>
    <property type="match status" value="1"/>
</dbReference>
<dbReference type="Proteomes" id="UP000004088">
    <property type="component" value="Unassembled WGS sequence"/>
</dbReference>
<evidence type="ECO:0000256" key="5">
    <source>
        <dbReference type="HAMAP-Rule" id="MF_00299"/>
    </source>
</evidence>
<dbReference type="Pfam" id="PF01885">
    <property type="entry name" value="PTS_2-RNA"/>
    <property type="match status" value="1"/>
</dbReference>
<comment type="similarity">
    <text evidence="1 5">Belongs to the KptA/TPT1 family.</text>
</comment>
<dbReference type="InterPro" id="IPR042081">
    <property type="entry name" value="RNA_2'-PTrans_C"/>
</dbReference>
<dbReference type="EMBL" id="AEWV01000014">
    <property type="protein sequence ID" value="EGC17784.1"/>
    <property type="molecule type" value="Genomic_DNA"/>
</dbReference>
<evidence type="ECO:0000256" key="4">
    <source>
        <dbReference type="ARBA" id="ARBA00025212"/>
    </source>
</evidence>
<dbReference type="GO" id="GO:0003950">
    <property type="term" value="F:NAD+ poly-ADP-ribosyltransferase activity"/>
    <property type="evidence" value="ECO:0007669"/>
    <property type="project" value="InterPro"/>
</dbReference>
<dbReference type="InterPro" id="IPR022928">
    <property type="entry name" value="RNA_2'-PTrans_KptA"/>
</dbReference>
<dbReference type="STRING" id="888741.HMPREF9098_0762"/>
<evidence type="ECO:0000256" key="1">
    <source>
        <dbReference type="ARBA" id="ARBA00009836"/>
    </source>
</evidence>
<evidence type="ECO:0000256" key="3">
    <source>
        <dbReference type="ARBA" id="ARBA00023027"/>
    </source>
</evidence>
<proteinExistence type="inferred from homology"/>